<feature type="transmembrane region" description="Helical" evidence="1">
    <location>
        <begin position="30"/>
        <end position="50"/>
    </location>
</feature>
<gene>
    <name evidence="1" type="primary">amj</name>
    <name evidence="2" type="ordered locus">KNP414_06877</name>
</gene>
<keyword evidence="1" id="KW-0961">Cell wall biogenesis/degradation</keyword>
<comment type="caution">
    <text evidence="1">Lacks conserved residue(s) required for the propagation of feature annotation.</text>
</comment>
<comment type="subcellular location">
    <subcellularLocation>
        <location evidence="1">Cell membrane</location>
        <topology evidence="1">Multi-pass membrane protein</topology>
    </subcellularLocation>
</comment>
<comment type="pathway">
    <text evidence="1">Cell wall biogenesis; peptidoglycan biosynthesis.</text>
</comment>
<evidence type="ECO:0000313" key="3">
    <source>
        <dbReference type="Proteomes" id="UP000006620"/>
    </source>
</evidence>
<dbReference type="AlphaFoldDB" id="F8FGL8"/>
<evidence type="ECO:0000313" key="2">
    <source>
        <dbReference type="EMBL" id="AEI45395.1"/>
    </source>
</evidence>
<keyword evidence="1" id="KW-0133">Cell shape</keyword>
<evidence type="ECO:0000256" key="1">
    <source>
        <dbReference type="HAMAP-Rule" id="MF_02077"/>
    </source>
</evidence>
<feature type="transmembrane region" description="Helical" evidence="1">
    <location>
        <begin position="182"/>
        <end position="207"/>
    </location>
</feature>
<keyword evidence="1" id="KW-0812">Transmembrane</keyword>
<keyword evidence="1" id="KW-1133">Transmembrane helix</keyword>
<organism evidence="2 3">
    <name type="scientific">Paenibacillus mucilaginosus (strain KNP414)</name>
    <dbReference type="NCBI Taxonomy" id="1036673"/>
    <lineage>
        <taxon>Bacteria</taxon>
        <taxon>Bacillati</taxon>
        <taxon>Bacillota</taxon>
        <taxon>Bacilli</taxon>
        <taxon>Bacillales</taxon>
        <taxon>Paenibacillaceae</taxon>
        <taxon>Paenibacillus</taxon>
    </lineage>
</organism>
<keyword evidence="1" id="KW-1003">Cell membrane</keyword>
<dbReference type="HOGENOM" id="CLU_059888_1_0_9"/>
<comment type="similarity">
    <text evidence="1">Belongs to the Amj family.</text>
</comment>
<dbReference type="HAMAP" id="MF_02077">
    <property type="entry name" value="Amj_flippase"/>
    <property type="match status" value="1"/>
</dbReference>
<name>F8FGL8_PAEMK</name>
<keyword evidence="1" id="KW-0813">Transport</keyword>
<feature type="transmembrane region" description="Helical" evidence="1">
    <location>
        <begin position="260"/>
        <end position="287"/>
    </location>
</feature>
<dbReference type="PATRIC" id="fig|1036673.3.peg.6419"/>
<dbReference type="GO" id="GO:0005886">
    <property type="term" value="C:plasma membrane"/>
    <property type="evidence" value="ECO:0007669"/>
    <property type="project" value="UniProtKB-SubCell"/>
</dbReference>
<dbReference type="KEGG" id="pms:KNP414_06877"/>
<dbReference type="Pfam" id="PF10997">
    <property type="entry name" value="Amj"/>
    <property type="match status" value="1"/>
</dbReference>
<comment type="function">
    <text evidence="1">Involved in peptidoglycan biosynthesis. Transports lipid-linked peptidoglycan precursors from the inner to the outer leaflet of the cytoplasmic membrane.</text>
</comment>
<reference evidence="2 3" key="2">
    <citation type="journal article" date="2013" name="Genome Announc.">
        <title>Genome Sequence of Growth-Improving Paenibacillus mucilaginosus Strain KNP414.</title>
        <authorList>
            <person name="Lu J.J."/>
            <person name="Wang J.F."/>
            <person name="Hu X.F."/>
        </authorList>
    </citation>
    <scope>NUCLEOTIDE SEQUENCE [LARGE SCALE GENOMIC DNA]</scope>
    <source>
        <strain evidence="2 3">KNP414</strain>
    </source>
</reference>
<feature type="transmembrane region" description="Helical" evidence="1">
    <location>
        <begin position="219"/>
        <end position="239"/>
    </location>
</feature>
<dbReference type="UniPathway" id="UPA00219"/>
<dbReference type="GO" id="GO:0071555">
    <property type="term" value="P:cell wall organization"/>
    <property type="evidence" value="ECO:0007669"/>
    <property type="project" value="UniProtKB-KW"/>
</dbReference>
<dbReference type="Proteomes" id="UP000006620">
    <property type="component" value="Chromosome"/>
</dbReference>
<dbReference type="EMBL" id="CP002869">
    <property type="protein sequence ID" value="AEI45395.1"/>
    <property type="molecule type" value="Genomic_DNA"/>
</dbReference>
<dbReference type="GO" id="GO:0015648">
    <property type="term" value="F:lipid-linked peptidoglycan transporter activity"/>
    <property type="evidence" value="ECO:0007669"/>
    <property type="project" value="UniProtKB-UniRule"/>
</dbReference>
<dbReference type="GO" id="GO:0009252">
    <property type="term" value="P:peptidoglycan biosynthetic process"/>
    <property type="evidence" value="ECO:0007669"/>
    <property type="project" value="UniProtKB-UniRule"/>
</dbReference>
<feature type="transmembrane region" description="Helical" evidence="1">
    <location>
        <begin position="100"/>
        <end position="122"/>
    </location>
</feature>
<accession>F8FGL8</accession>
<dbReference type="InterPro" id="IPR021260">
    <property type="entry name" value="Amj"/>
</dbReference>
<keyword evidence="1" id="KW-0573">Peptidoglycan synthesis</keyword>
<protein>
    <recommendedName>
        <fullName evidence="1">Lipid II flippase Amj</fullName>
    </recommendedName>
</protein>
<dbReference type="GO" id="GO:0008360">
    <property type="term" value="P:regulation of cell shape"/>
    <property type="evidence" value="ECO:0007669"/>
    <property type="project" value="UniProtKB-KW"/>
</dbReference>
<sequence>MAGIGCREAGAEGAHGTVRCRGCGLMSGQLLLICLLTLLVHAAETSSYAIRLAGIRSRKLAVALSLTGMVLLVARTSNLFQSKYVGELVDQAKGGGGADLGGQIHIILGGAALGTLTAILLFPTLSFLSMRLVARLEALGSIPALMRESVSVDKLKMVGHYARLPRLRMLSRLRIGGIPKRLLLLNTLITGIYTVGVLSAMYAAYLAPAAATEAVGSSGIINGIATILLTLFVDPRVALLTDKVMGGQTSEAEMQRMFGLLMLSRLAGTLLAHLLLWPGAQLVVWYISLD</sequence>
<reference evidence="3" key="1">
    <citation type="submission" date="2011-06" db="EMBL/GenBank/DDBJ databases">
        <title>Complete genome sequence of Paenibacillus mucilaginosus KNP414.</title>
        <authorList>
            <person name="Wang J."/>
            <person name="Hu S."/>
            <person name="Hu X."/>
            <person name="Zhang B."/>
            <person name="Dong D."/>
            <person name="Zhang S."/>
            <person name="Zhao K."/>
            <person name="Wu D."/>
        </authorList>
    </citation>
    <scope>NUCLEOTIDE SEQUENCE [LARGE SCALE GENOMIC DNA]</scope>
    <source>
        <strain evidence="3">KNP414</strain>
    </source>
</reference>
<proteinExistence type="inferred from homology"/>
<keyword evidence="1" id="KW-0472">Membrane</keyword>